<feature type="transmembrane region" description="Helical" evidence="9">
    <location>
        <begin position="53"/>
        <end position="77"/>
    </location>
</feature>
<dbReference type="NCBIfam" id="TIGR00077">
    <property type="entry name" value="lspA"/>
    <property type="match status" value="1"/>
</dbReference>
<dbReference type="PRINTS" id="PR00781">
    <property type="entry name" value="LIPOSIGPTASE"/>
</dbReference>
<evidence type="ECO:0000256" key="10">
    <source>
        <dbReference type="RuleBase" id="RU000594"/>
    </source>
</evidence>
<evidence type="ECO:0000256" key="4">
    <source>
        <dbReference type="ARBA" id="ARBA00022692"/>
    </source>
</evidence>
<name>A0A1Y0INU4_9BACL</name>
<evidence type="ECO:0000313" key="12">
    <source>
        <dbReference type="EMBL" id="ARU62262.1"/>
    </source>
</evidence>
<dbReference type="EC" id="3.4.23.36" evidence="9"/>
<keyword evidence="3 9" id="KW-0645">Protease</keyword>
<evidence type="ECO:0000256" key="11">
    <source>
        <dbReference type="RuleBase" id="RU004181"/>
    </source>
</evidence>
<dbReference type="AlphaFoldDB" id="A0A1Y0INU4"/>
<comment type="catalytic activity">
    <reaction evidence="9 10">
        <text>Release of signal peptides from bacterial membrane prolipoproteins. Hydrolyzes -Xaa-Yaa-Zaa-|-(S,diacylglyceryl)Cys-, in which Xaa is hydrophobic (preferably Leu), and Yaa (Ala or Ser) and Zaa (Gly or Ala) have small, neutral side chains.</text>
        <dbReference type="EC" id="3.4.23.36"/>
    </reaction>
</comment>
<feature type="active site" evidence="9">
    <location>
        <position position="132"/>
    </location>
</feature>
<dbReference type="HAMAP" id="MF_00161">
    <property type="entry name" value="LspA"/>
    <property type="match status" value="1"/>
</dbReference>
<dbReference type="InterPro" id="IPR001872">
    <property type="entry name" value="Peptidase_A8"/>
</dbReference>
<evidence type="ECO:0000256" key="9">
    <source>
        <dbReference type="HAMAP-Rule" id="MF_00161"/>
    </source>
</evidence>
<proteinExistence type="inferred from homology"/>
<keyword evidence="7 9" id="KW-1133">Transmembrane helix</keyword>
<dbReference type="GO" id="GO:0004190">
    <property type="term" value="F:aspartic-type endopeptidase activity"/>
    <property type="evidence" value="ECO:0007669"/>
    <property type="project" value="UniProtKB-UniRule"/>
</dbReference>
<sequence>MNKNLMVFWLSACFVFGLDRVTKVWAERTLALGEKVPGIEGWYEWSLYYNPGAAGGIFSGHVEFLITVSALAVFSLVWFMKKGEHDSNAWLQIGLGLMLGGALGNLFDRVFYHHVIDFINPIGESYIFNIADKGIRWGLYLGLVGLWLSRRNLKRAAKKQVSSSERTLEQ</sequence>
<gene>
    <name evidence="9" type="primary">lspA</name>
    <name evidence="12" type="ORF">CBW65_15525</name>
</gene>
<comment type="similarity">
    <text evidence="1 9 11">Belongs to the peptidase A8 family.</text>
</comment>
<dbReference type="PANTHER" id="PTHR33695">
    <property type="entry name" value="LIPOPROTEIN SIGNAL PEPTIDASE"/>
    <property type="match status" value="1"/>
</dbReference>
<dbReference type="GO" id="GO:0006508">
    <property type="term" value="P:proteolysis"/>
    <property type="evidence" value="ECO:0007669"/>
    <property type="project" value="UniProtKB-KW"/>
</dbReference>
<evidence type="ECO:0000256" key="1">
    <source>
        <dbReference type="ARBA" id="ARBA00006139"/>
    </source>
</evidence>
<keyword evidence="4 9" id="KW-0812">Transmembrane</keyword>
<feature type="transmembrane region" description="Helical" evidence="9">
    <location>
        <begin position="89"/>
        <end position="107"/>
    </location>
</feature>
<comment type="function">
    <text evidence="9 10">This protein specifically catalyzes the removal of signal peptides from prolipoproteins.</text>
</comment>
<dbReference type="OrthoDB" id="9810259at2"/>
<comment type="pathway">
    <text evidence="9">Protein modification; lipoprotein biosynthesis (signal peptide cleavage).</text>
</comment>
<organism evidence="12 13">
    <name type="scientific">Tumebacillus avium</name>
    <dbReference type="NCBI Taxonomy" id="1903704"/>
    <lineage>
        <taxon>Bacteria</taxon>
        <taxon>Bacillati</taxon>
        <taxon>Bacillota</taxon>
        <taxon>Bacilli</taxon>
        <taxon>Bacillales</taxon>
        <taxon>Alicyclobacillaceae</taxon>
        <taxon>Tumebacillus</taxon>
    </lineage>
</organism>
<keyword evidence="5 9" id="KW-0064">Aspartyl protease</keyword>
<dbReference type="EMBL" id="CP021434">
    <property type="protein sequence ID" value="ARU62262.1"/>
    <property type="molecule type" value="Genomic_DNA"/>
</dbReference>
<accession>A0A1Y0INU4</accession>
<dbReference type="GO" id="GO:0005886">
    <property type="term" value="C:plasma membrane"/>
    <property type="evidence" value="ECO:0007669"/>
    <property type="project" value="UniProtKB-SubCell"/>
</dbReference>
<evidence type="ECO:0000256" key="8">
    <source>
        <dbReference type="ARBA" id="ARBA00023136"/>
    </source>
</evidence>
<evidence type="ECO:0000313" key="13">
    <source>
        <dbReference type="Proteomes" id="UP000195437"/>
    </source>
</evidence>
<evidence type="ECO:0000256" key="5">
    <source>
        <dbReference type="ARBA" id="ARBA00022750"/>
    </source>
</evidence>
<dbReference type="RefSeq" id="WP_087457626.1">
    <property type="nucleotide sequence ID" value="NZ_CP021434.1"/>
</dbReference>
<comment type="caution">
    <text evidence="9">Lacks conserved residue(s) required for the propagation of feature annotation.</text>
</comment>
<reference evidence="13" key="1">
    <citation type="submission" date="2017-05" db="EMBL/GenBank/DDBJ databases">
        <authorList>
            <person name="Sung H."/>
        </authorList>
    </citation>
    <scope>NUCLEOTIDE SEQUENCE [LARGE SCALE GENOMIC DNA]</scope>
    <source>
        <strain evidence="13">AR23208</strain>
    </source>
</reference>
<dbReference type="UniPathway" id="UPA00665"/>
<evidence type="ECO:0000256" key="3">
    <source>
        <dbReference type="ARBA" id="ARBA00022670"/>
    </source>
</evidence>
<keyword evidence="8 9" id="KW-0472">Membrane</keyword>
<evidence type="ECO:0000256" key="2">
    <source>
        <dbReference type="ARBA" id="ARBA00022475"/>
    </source>
</evidence>
<dbReference type="Proteomes" id="UP000195437">
    <property type="component" value="Chromosome"/>
</dbReference>
<dbReference type="PANTHER" id="PTHR33695:SF1">
    <property type="entry name" value="LIPOPROTEIN SIGNAL PEPTIDASE"/>
    <property type="match status" value="1"/>
</dbReference>
<dbReference type="KEGG" id="tum:CBW65_15525"/>
<feature type="transmembrane region" description="Helical" evidence="9">
    <location>
        <begin position="127"/>
        <end position="149"/>
    </location>
</feature>
<feature type="active site" evidence="9">
    <location>
        <position position="117"/>
    </location>
</feature>
<dbReference type="Pfam" id="PF01252">
    <property type="entry name" value="Peptidase_A8"/>
    <property type="match status" value="1"/>
</dbReference>
<protein>
    <recommendedName>
        <fullName evidence="9">Lipoprotein signal peptidase</fullName>
        <ecNumber evidence="9">3.4.23.36</ecNumber>
    </recommendedName>
    <alternativeName>
        <fullName evidence="9">Prolipoprotein signal peptidase</fullName>
    </alternativeName>
    <alternativeName>
        <fullName evidence="9">Signal peptidase II</fullName>
        <shortName evidence="9">SPase II</shortName>
    </alternativeName>
</protein>
<keyword evidence="2 9" id="KW-1003">Cell membrane</keyword>
<keyword evidence="13" id="KW-1185">Reference proteome</keyword>
<comment type="subcellular location">
    <subcellularLocation>
        <location evidence="9">Cell membrane</location>
        <topology evidence="9">Multi-pass membrane protein</topology>
    </subcellularLocation>
</comment>
<evidence type="ECO:0000256" key="7">
    <source>
        <dbReference type="ARBA" id="ARBA00022989"/>
    </source>
</evidence>
<keyword evidence="6 9" id="KW-0378">Hydrolase</keyword>
<evidence type="ECO:0000256" key="6">
    <source>
        <dbReference type="ARBA" id="ARBA00022801"/>
    </source>
</evidence>
<dbReference type="PROSITE" id="PS00855">
    <property type="entry name" value="SPASE_II"/>
    <property type="match status" value="1"/>
</dbReference>